<evidence type="ECO:0000256" key="4">
    <source>
        <dbReference type="ARBA" id="ARBA00022741"/>
    </source>
</evidence>
<keyword evidence="1" id="KW-0723">Serine/threonine-protein kinase</keyword>
<dbReference type="GO" id="GO:0004674">
    <property type="term" value="F:protein serine/threonine kinase activity"/>
    <property type="evidence" value="ECO:0007669"/>
    <property type="project" value="UniProtKB-KW"/>
</dbReference>
<protein>
    <submittedName>
        <fullName evidence="10">Putative Receptor-like serine/threonine-protein kinase SD1-7</fullName>
    </submittedName>
</protein>
<dbReference type="InterPro" id="IPR008271">
    <property type="entry name" value="Ser/Thr_kinase_AS"/>
</dbReference>
<keyword evidence="6" id="KW-0067">ATP-binding</keyword>
<keyword evidence="2" id="KW-0808">Transferase</keyword>
<evidence type="ECO:0000256" key="8">
    <source>
        <dbReference type="ARBA" id="ARBA00023180"/>
    </source>
</evidence>
<gene>
    <name evidence="10" type="ORF">COCNU_10G007080</name>
</gene>
<dbReference type="PROSITE" id="PS00108">
    <property type="entry name" value="PROTEIN_KINASE_ST"/>
    <property type="match status" value="1"/>
</dbReference>
<keyword evidence="11" id="KW-1185">Reference proteome</keyword>
<feature type="domain" description="Protein kinase" evidence="9">
    <location>
        <begin position="1"/>
        <end position="173"/>
    </location>
</feature>
<dbReference type="PROSITE" id="PS50011">
    <property type="entry name" value="PROTEIN_KINASE_DOM"/>
    <property type="match status" value="1"/>
</dbReference>
<evidence type="ECO:0000313" key="11">
    <source>
        <dbReference type="Proteomes" id="UP000797356"/>
    </source>
</evidence>
<dbReference type="InterPro" id="IPR000719">
    <property type="entry name" value="Prot_kinase_dom"/>
</dbReference>
<accession>A0A8K0IML2</accession>
<dbReference type="SUPFAM" id="SSF56112">
    <property type="entry name" value="Protein kinase-like (PK-like)"/>
    <property type="match status" value="1"/>
</dbReference>
<evidence type="ECO:0000256" key="7">
    <source>
        <dbReference type="ARBA" id="ARBA00023157"/>
    </source>
</evidence>
<organism evidence="10 11">
    <name type="scientific">Cocos nucifera</name>
    <name type="common">Coconut palm</name>
    <dbReference type="NCBI Taxonomy" id="13894"/>
    <lineage>
        <taxon>Eukaryota</taxon>
        <taxon>Viridiplantae</taxon>
        <taxon>Streptophyta</taxon>
        <taxon>Embryophyta</taxon>
        <taxon>Tracheophyta</taxon>
        <taxon>Spermatophyta</taxon>
        <taxon>Magnoliopsida</taxon>
        <taxon>Liliopsida</taxon>
        <taxon>Arecaceae</taxon>
        <taxon>Arecoideae</taxon>
        <taxon>Cocoseae</taxon>
        <taxon>Attaleinae</taxon>
        <taxon>Cocos</taxon>
    </lineage>
</organism>
<dbReference type="Pfam" id="PF11883">
    <property type="entry name" value="DUF3403"/>
    <property type="match status" value="1"/>
</dbReference>
<keyword evidence="5 10" id="KW-0418">Kinase</keyword>
<reference evidence="10" key="2">
    <citation type="submission" date="2019-07" db="EMBL/GenBank/DDBJ databases">
        <authorList>
            <person name="Yang Y."/>
            <person name="Bocs S."/>
            <person name="Baudouin L."/>
        </authorList>
    </citation>
    <scope>NUCLEOTIDE SEQUENCE</scope>
    <source>
        <tissue evidence="10">Spear leaf of Hainan Tall coconut</tissue>
    </source>
</reference>
<proteinExistence type="predicted"/>
<evidence type="ECO:0000256" key="2">
    <source>
        <dbReference type="ARBA" id="ARBA00022679"/>
    </source>
</evidence>
<dbReference type="SMART" id="SM00220">
    <property type="entry name" value="S_TKc"/>
    <property type="match status" value="1"/>
</dbReference>
<dbReference type="InterPro" id="IPR011009">
    <property type="entry name" value="Kinase-like_dom_sf"/>
</dbReference>
<reference evidence="10" key="1">
    <citation type="journal article" date="2017" name="Gigascience">
        <title>The genome draft of coconut (Cocos nucifera).</title>
        <authorList>
            <person name="Xiao Y."/>
            <person name="Xu P."/>
            <person name="Fan H."/>
            <person name="Baudouin L."/>
            <person name="Xia W."/>
            <person name="Bocs S."/>
            <person name="Xu J."/>
            <person name="Li Q."/>
            <person name="Guo A."/>
            <person name="Zhou L."/>
            <person name="Li J."/>
            <person name="Wu Y."/>
            <person name="Ma Z."/>
            <person name="Armero A."/>
            <person name="Issali A.E."/>
            <person name="Liu N."/>
            <person name="Peng M."/>
            <person name="Yang Y."/>
        </authorList>
    </citation>
    <scope>NUCLEOTIDE SEQUENCE</scope>
    <source>
        <tissue evidence="10">Spear leaf of Hainan Tall coconut</tissue>
    </source>
</reference>
<evidence type="ECO:0000256" key="3">
    <source>
        <dbReference type="ARBA" id="ARBA00022729"/>
    </source>
</evidence>
<sequence>MGIARGLLYLHQDSRLKIIHRDLKASNVLLDKDMNPKISDFGTARILKGDQNQGNTRRVVGTYGYMSPEYVMHGIFSVKSDVFSFGVIILEILSGMKNRMVNQVEPCVNLLGHAWRLWEDQRCLVLLDEAIKCSYPISEALRCLQIGLLCVQERSEDRPTMADIVVMLSNEGVALPQPKRPGFCMDGTSSERDCTSNEQHSHTVNEITDTLLVGR</sequence>
<evidence type="ECO:0000256" key="6">
    <source>
        <dbReference type="ARBA" id="ARBA00022840"/>
    </source>
</evidence>
<dbReference type="Proteomes" id="UP000797356">
    <property type="component" value="Chromosome 10"/>
</dbReference>
<dbReference type="FunFam" id="1.10.510.10:FF:000060">
    <property type="entry name" value="G-type lectin S-receptor-like serine/threonine-protein kinase"/>
    <property type="match status" value="1"/>
</dbReference>
<dbReference type="GO" id="GO:0005524">
    <property type="term" value="F:ATP binding"/>
    <property type="evidence" value="ECO:0007669"/>
    <property type="project" value="UniProtKB-KW"/>
</dbReference>
<evidence type="ECO:0000259" key="9">
    <source>
        <dbReference type="PROSITE" id="PS50011"/>
    </source>
</evidence>
<dbReference type="EMBL" id="CM017881">
    <property type="protein sequence ID" value="KAG1362489.1"/>
    <property type="molecule type" value="Genomic_DNA"/>
</dbReference>
<keyword evidence="8" id="KW-0325">Glycoprotein</keyword>
<keyword evidence="7" id="KW-1015">Disulfide bond</keyword>
<keyword evidence="4" id="KW-0547">Nucleotide-binding</keyword>
<keyword evidence="3" id="KW-0732">Signal</keyword>
<dbReference type="Pfam" id="PF00069">
    <property type="entry name" value="Pkinase"/>
    <property type="match status" value="1"/>
</dbReference>
<evidence type="ECO:0000256" key="1">
    <source>
        <dbReference type="ARBA" id="ARBA00022527"/>
    </source>
</evidence>
<dbReference type="OrthoDB" id="780437at2759"/>
<dbReference type="Gene3D" id="1.10.510.10">
    <property type="entry name" value="Transferase(Phosphotransferase) domain 1"/>
    <property type="match status" value="1"/>
</dbReference>
<name>A0A8K0IML2_COCNU</name>
<dbReference type="PANTHER" id="PTHR27002">
    <property type="entry name" value="RECEPTOR-LIKE SERINE/THREONINE-PROTEIN KINASE SD1-8"/>
    <property type="match status" value="1"/>
</dbReference>
<dbReference type="PANTHER" id="PTHR27002:SF616">
    <property type="entry name" value="RECEPTOR-LIKE SERINE_THREONINE-PROTEIN KINASE"/>
    <property type="match status" value="1"/>
</dbReference>
<comment type="caution">
    <text evidence="10">The sequence shown here is derived from an EMBL/GenBank/DDBJ whole genome shotgun (WGS) entry which is preliminary data.</text>
</comment>
<dbReference type="AlphaFoldDB" id="A0A8K0IML2"/>
<evidence type="ECO:0000256" key="5">
    <source>
        <dbReference type="ARBA" id="ARBA00022777"/>
    </source>
</evidence>
<keyword evidence="10" id="KW-0675">Receptor</keyword>
<dbReference type="GO" id="GO:0005886">
    <property type="term" value="C:plasma membrane"/>
    <property type="evidence" value="ECO:0007669"/>
    <property type="project" value="TreeGrafter"/>
</dbReference>
<dbReference type="InterPro" id="IPR021820">
    <property type="entry name" value="S-locus_recpt_kinase_C"/>
</dbReference>
<evidence type="ECO:0000313" key="10">
    <source>
        <dbReference type="EMBL" id="KAG1362489.1"/>
    </source>
</evidence>